<dbReference type="OrthoDB" id="6165603at2"/>
<comment type="caution">
    <text evidence="3">The sequence shown here is derived from an EMBL/GenBank/DDBJ whole genome shotgun (WGS) entry which is preliminary data.</text>
</comment>
<dbReference type="RefSeq" id="WP_113270594.1">
    <property type="nucleotide sequence ID" value="NZ_QNTU01000011.1"/>
</dbReference>
<evidence type="ECO:0000313" key="4">
    <source>
        <dbReference type="Proteomes" id="UP000252204"/>
    </source>
</evidence>
<proteinExistence type="predicted"/>
<dbReference type="Gene3D" id="1.10.10.2690">
    <property type="match status" value="1"/>
</dbReference>
<sequence>MSTDNISNQQLYAALARLRMKGRACDAAVDVIMKVCDTYAKAANKHGVSRAAVSQAAKRIQAEVDRVFVAVEVRLPKDKLLALDEWLASQGGVRLTSSDAEKGEP</sequence>
<organism evidence="3 4">
    <name type="scientific">Vreelandella sulfidaeris</name>
    <dbReference type="NCBI Taxonomy" id="115553"/>
    <lineage>
        <taxon>Bacteria</taxon>
        <taxon>Pseudomonadati</taxon>
        <taxon>Pseudomonadota</taxon>
        <taxon>Gammaproteobacteria</taxon>
        <taxon>Oceanospirillales</taxon>
        <taxon>Halomonadaceae</taxon>
        <taxon>Vreelandella</taxon>
    </lineage>
</organism>
<reference evidence="4" key="1">
    <citation type="submission" date="2018-06" db="EMBL/GenBank/DDBJ databases">
        <title>Whole genome sequencing of four bacterial strains from South Shetland trench revealing bio-synthetic gene clusters.</title>
        <authorList>
            <person name="Abdel-Mageed W.M."/>
            <person name="Lehri B."/>
            <person name="Jarmusch S."/>
            <person name="Miranda K."/>
            <person name="Goodfellow M."/>
            <person name="Jaspars M."/>
            <person name="Karlyshev A.V."/>
        </authorList>
    </citation>
    <scope>NUCLEOTIDE SEQUENCE [LARGE SCALE GENOMIC DNA]</scope>
    <source>
        <strain evidence="4">SST4</strain>
    </source>
</reference>
<dbReference type="AlphaFoldDB" id="A0A365TMW5"/>
<keyword evidence="2" id="KW-0804">Transcription</keyword>
<evidence type="ECO:0000256" key="2">
    <source>
        <dbReference type="ARBA" id="ARBA00023163"/>
    </source>
</evidence>
<accession>A0A365TMW5</accession>
<name>A0A365TMW5_9GAMM</name>
<keyword evidence="4" id="KW-1185">Reference proteome</keyword>
<evidence type="ECO:0000256" key="1">
    <source>
        <dbReference type="ARBA" id="ARBA00023015"/>
    </source>
</evidence>
<dbReference type="Proteomes" id="UP000252204">
    <property type="component" value="Unassembled WGS sequence"/>
</dbReference>
<gene>
    <name evidence="3" type="ORF">DQ400_15485</name>
</gene>
<dbReference type="InterPro" id="IPR053721">
    <property type="entry name" value="Fimbrial_Adhesin_Reg"/>
</dbReference>
<keyword evidence="1" id="KW-0805">Transcription regulation</keyword>
<protein>
    <submittedName>
        <fullName evidence="3">Uncharacterized protein</fullName>
    </submittedName>
</protein>
<dbReference type="EMBL" id="QNTU01000011">
    <property type="protein sequence ID" value="RBI66140.1"/>
    <property type="molecule type" value="Genomic_DNA"/>
</dbReference>
<evidence type="ECO:0000313" key="3">
    <source>
        <dbReference type="EMBL" id="RBI66140.1"/>
    </source>
</evidence>